<dbReference type="Proteomes" id="UP001500740">
    <property type="component" value="Unassembled WGS sequence"/>
</dbReference>
<proteinExistence type="predicted"/>
<dbReference type="EMBL" id="BAAACZ010000016">
    <property type="protein sequence ID" value="GAA0464294.1"/>
    <property type="molecule type" value="Genomic_DNA"/>
</dbReference>
<gene>
    <name evidence="1" type="ORF">GCM10008935_20050</name>
</gene>
<protein>
    <submittedName>
        <fullName evidence="1">Uncharacterized protein</fullName>
    </submittedName>
</protein>
<evidence type="ECO:0000313" key="2">
    <source>
        <dbReference type="Proteomes" id="UP001500740"/>
    </source>
</evidence>
<organism evidence="1 2">
    <name type="scientific">Alkalibacillus silvisoli</name>
    <dbReference type="NCBI Taxonomy" id="392823"/>
    <lineage>
        <taxon>Bacteria</taxon>
        <taxon>Bacillati</taxon>
        <taxon>Bacillota</taxon>
        <taxon>Bacilli</taxon>
        <taxon>Bacillales</taxon>
        <taxon>Bacillaceae</taxon>
        <taxon>Alkalibacillus</taxon>
    </lineage>
</organism>
<accession>A0ABN1A028</accession>
<evidence type="ECO:0000313" key="1">
    <source>
        <dbReference type="EMBL" id="GAA0464294.1"/>
    </source>
</evidence>
<comment type="caution">
    <text evidence="1">The sequence shown here is derived from an EMBL/GenBank/DDBJ whole genome shotgun (WGS) entry which is preliminary data.</text>
</comment>
<reference evidence="1 2" key="1">
    <citation type="journal article" date="2019" name="Int. J. Syst. Evol. Microbiol.">
        <title>The Global Catalogue of Microorganisms (GCM) 10K type strain sequencing project: providing services to taxonomists for standard genome sequencing and annotation.</title>
        <authorList>
            <consortium name="The Broad Institute Genomics Platform"/>
            <consortium name="The Broad Institute Genome Sequencing Center for Infectious Disease"/>
            <person name="Wu L."/>
            <person name="Ma J."/>
        </authorList>
    </citation>
    <scope>NUCLEOTIDE SEQUENCE [LARGE SCALE GENOMIC DNA]</scope>
    <source>
        <strain evidence="1 2">JCM 14193</strain>
    </source>
</reference>
<name>A0ABN1A028_9BACI</name>
<dbReference type="RefSeq" id="WP_343783411.1">
    <property type="nucleotide sequence ID" value="NZ_BAAACZ010000016.1"/>
</dbReference>
<sequence length="110" mass="12889">MSKADEIKNKLNKNSNATKQYLEAFENHEEQEAENHEFSSGDINKEEQIKRLKQSAQKKKMEDTHVRQTFLIEKELAKELDEITKENARGFKTEFINYAISQGLKDINKD</sequence>
<keyword evidence="2" id="KW-1185">Reference proteome</keyword>